<keyword evidence="1" id="KW-0732">Signal</keyword>
<name>A0A6G1IUC8_9PLEO</name>
<gene>
    <name evidence="2" type="ORF">K458DRAFT_420224</name>
</gene>
<proteinExistence type="predicted"/>
<sequence>MVHAASFLLASMLAMSVSALPAPTPECGDDSDMVVTAEDLIAIDSNTATCDGAKFADECATAADAAPAISASFEKYGIETPGEQAALIAIMLFESGSFKYNKNHYSPTGPRPGQGTRNMQGEAYNKQYAAEVMPTAASSSGDALTAALNKEADISFGSAAWYLTKAEPGKCTQQIRGGLAAATKEGWNAYLTQCVGTPADPARDVSWRAAIKVLRAGQ</sequence>
<protein>
    <submittedName>
        <fullName evidence="2">Uncharacterized protein</fullName>
    </submittedName>
</protein>
<evidence type="ECO:0000256" key="1">
    <source>
        <dbReference type="SAM" id="SignalP"/>
    </source>
</evidence>
<evidence type="ECO:0000313" key="3">
    <source>
        <dbReference type="Proteomes" id="UP000799291"/>
    </source>
</evidence>
<dbReference type="AlphaFoldDB" id="A0A6G1IUC8"/>
<feature type="chain" id="PRO_5026279882" evidence="1">
    <location>
        <begin position="20"/>
        <end position="218"/>
    </location>
</feature>
<dbReference type="OrthoDB" id="2349272at2759"/>
<dbReference type="EMBL" id="MU005589">
    <property type="protein sequence ID" value="KAF2681842.1"/>
    <property type="molecule type" value="Genomic_DNA"/>
</dbReference>
<evidence type="ECO:0000313" key="2">
    <source>
        <dbReference type="EMBL" id="KAF2681842.1"/>
    </source>
</evidence>
<reference evidence="2" key="1">
    <citation type="journal article" date="2020" name="Stud. Mycol.">
        <title>101 Dothideomycetes genomes: a test case for predicting lifestyles and emergence of pathogens.</title>
        <authorList>
            <person name="Haridas S."/>
            <person name="Albert R."/>
            <person name="Binder M."/>
            <person name="Bloem J."/>
            <person name="Labutti K."/>
            <person name="Salamov A."/>
            <person name="Andreopoulos B."/>
            <person name="Baker S."/>
            <person name="Barry K."/>
            <person name="Bills G."/>
            <person name="Bluhm B."/>
            <person name="Cannon C."/>
            <person name="Castanera R."/>
            <person name="Culley D."/>
            <person name="Daum C."/>
            <person name="Ezra D."/>
            <person name="Gonzalez J."/>
            <person name="Henrissat B."/>
            <person name="Kuo A."/>
            <person name="Liang C."/>
            <person name="Lipzen A."/>
            <person name="Lutzoni F."/>
            <person name="Magnuson J."/>
            <person name="Mondo S."/>
            <person name="Nolan M."/>
            <person name="Ohm R."/>
            <person name="Pangilinan J."/>
            <person name="Park H.-J."/>
            <person name="Ramirez L."/>
            <person name="Alfaro M."/>
            <person name="Sun H."/>
            <person name="Tritt A."/>
            <person name="Yoshinaga Y."/>
            <person name="Zwiers L.-H."/>
            <person name="Turgeon B."/>
            <person name="Goodwin S."/>
            <person name="Spatafora J."/>
            <person name="Crous P."/>
            <person name="Grigoriev I."/>
        </authorList>
    </citation>
    <scope>NUCLEOTIDE SEQUENCE</scope>
    <source>
        <strain evidence="2">CBS 122367</strain>
    </source>
</reference>
<dbReference type="Proteomes" id="UP000799291">
    <property type="component" value="Unassembled WGS sequence"/>
</dbReference>
<keyword evidence="3" id="KW-1185">Reference proteome</keyword>
<feature type="signal peptide" evidence="1">
    <location>
        <begin position="1"/>
        <end position="19"/>
    </location>
</feature>
<accession>A0A6G1IUC8</accession>
<organism evidence="2 3">
    <name type="scientific">Lentithecium fluviatile CBS 122367</name>
    <dbReference type="NCBI Taxonomy" id="1168545"/>
    <lineage>
        <taxon>Eukaryota</taxon>
        <taxon>Fungi</taxon>
        <taxon>Dikarya</taxon>
        <taxon>Ascomycota</taxon>
        <taxon>Pezizomycotina</taxon>
        <taxon>Dothideomycetes</taxon>
        <taxon>Pleosporomycetidae</taxon>
        <taxon>Pleosporales</taxon>
        <taxon>Massarineae</taxon>
        <taxon>Lentitheciaceae</taxon>
        <taxon>Lentithecium</taxon>
    </lineage>
</organism>